<feature type="compositionally biased region" description="Basic and acidic residues" evidence="1">
    <location>
        <begin position="136"/>
        <end position="145"/>
    </location>
</feature>
<proteinExistence type="predicted"/>
<gene>
    <name evidence="2" type="ORF">Fcan01_00748</name>
    <name evidence="3" type="ORF">Fcan01_00752</name>
</gene>
<organism evidence="2 4">
    <name type="scientific">Folsomia candida</name>
    <name type="common">Springtail</name>
    <dbReference type="NCBI Taxonomy" id="158441"/>
    <lineage>
        <taxon>Eukaryota</taxon>
        <taxon>Metazoa</taxon>
        <taxon>Ecdysozoa</taxon>
        <taxon>Arthropoda</taxon>
        <taxon>Hexapoda</taxon>
        <taxon>Collembola</taxon>
        <taxon>Entomobryomorpha</taxon>
        <taxon>Isotomoidea</taxon>
        <taxon>Isotomidae</taxon>
        <taxon>Proisotominae</taxon>
        <taxon>Folsomia</taxon>
    </lineage>
</organism>
<dbReference type="AlphaFoldDB" id="A0A226EYU1"/>
<accession>A0A226EYU1</accession>
<evidence type="ECO:0000313" key="2">
    <source>
        <dbReference type="EMBL" id="OXA62699.1"/>
    </source>
</evidence>
<keyword evidence="4" id="KW-1185">Reference proteome</keyword>
<feature type="region of interest" description="Disordered" evidence="1">
    <location>
        <begin position="1"/>
        <end position="182"/>
    </location>
</feature>
<feature type="compositionally biased region" description="Basic and acidic residues" evidence="1">
    <location>
        <begin position="79"/>
        <end position="101"/>
    </location>
</feature>
<name>A0A226EYU1_FOLCA</name>
<dbReference type="Proteomes" id="UP000198287">
    <property type="component" value="Unassembled WGS sequence"/>
</dbReference>
<feature type="compositionally biased region" description="Basic and acidic residues" evidence="1">
    <location>
        <begin position="47"/>
        <end position="61"/>
    </location>
</feature>
<evidence type="ECO:0000256" key="1">
    <source>
        <dbReference type="SAM" id="MobiDB-lite"/>
    </source>
</evidence>
<evidence type="ECO:0000313" key="4">
    <source>
        <dbReference type="Proteomes" id="UP000198287"/>
    </source>
</evidence>
<protein>
    <submittedName>
        <fullName evidence="2">Uncharacterized protein</fullName>
    </submittedName>
</protein>
<dbReference type="EMBL" id="LNIX01000001">
    <property type="protein sequence ID" value="OXA62699.1"/>
    <property type="molecule type" value="Genomic_DNA"/>
</dbReference>
<feature type="compositionally biased region" description="Pro residues" evidence="1">
    <location>
        <begin position="67"/>
        <end position="77"/>
    </location>
</feature>
<dbReference type="EMBL" id="LNIX01000001">
    <property type="protein sequence ID" value="OXA64123.1"/>
    <property type="molecule type" value="Genomic_DNA"/>
</dbReference>
<evidence type="ECO:0000313" key="3">
    <source>
        <dbReference type="EMBL" id="OXA64123.1"/>
    </source>
</evidence>
<comment type="caution">
    <text evidence="2">The sequence shown here is derived from an EMBL/GenBank/DDBJ whole genome shotgun (WGS) entry which is preliminary data.</text>
</comment>
<sequence>MGQSEGECTPTPSPFKKSGKEAAKGRIRHSRSSIPSHRATHRQSPARSRERGGHGKGEDPPKQILYPQPPRNTPPLPSKEQKLDSPRESWQRKSVQGDDSPKQVLNPQSSRILPPLPSQESQDKPGLDPPRTWCKRKNDQREDPPKQVLNPQSSRILPPLPSEESQDKPGLDPPRTWWTRKR</sequence>
<reference evidence="2 4" key="1">
    <citation type="submission" date="2015-12" db="EMBL/GenBank/DDBJ databases">
        <title>The genome of Folsomia candida.</title>
        <authorList>
            <person name="Faddeeva A."/>
            <person name="Derks M.F."/>
            <person name="Anvar Y."/>
            <person name="Smit S."/>
            <person name="Van Straalen N."/>
            <person name="Roelofs D."/>
        </authorList>
    </citation>
    <scope>NUCLEOTIDE SEQUENCE [LARGE SCALE GENOMIC DNA]</scope>
    <source>
        <strain evidence="2 4">VU population</strain>
        <tissue evidence="2">Whole body</tissue>
    </source>
</reference>